<gene>
    <name evidence="2" type="ORF">OZSIB_1792</name>
</gene>
<feature type="region of interest" description="Disordered" evidence="1">
    <location>
        <begin position="210"/>
        <end position="230"/>
    </location>
</feature>
<dbReference type="EMBL" id="QOQW01000027">
    <property type="protein sequence ID" value="RCK78143.1"/>
    <property type="molecule type" value="Genomic_DNA"/>
</dbReference>
<evidence type="ECO:0000256" key="1">
    <source>
        <dbReference type="SAM" id="MobiDB-lite"/>
    </source>
</evidence>
<sequence length="230" mass="25467">MRRKIHYALAILVVIGAGMWLTAPATAVTDGPMRQFLEKGHYSEFLIRSALYPKTTKDVYVPEKRQFVHGLPRTNLPFIYEPDVLTWELAMAHHRKTVFDVPPTMDPPLPELVAPMPMTPGQILPEAPGQVMLTPLGDQSYAARPLPPNADETMNRMLERARLQGMTVQTPLQGQALRQQLTNHMNSLNTLTPEAPPTPAAPAVGLSAMAPTRPAKMPRGKAGDSFDRNY</sequence>
<protein>
    <submittedName>
        <fullName evidence="2">Uncharacterized protein</fullName>
    </submittedName>
</protein>
<evidence type="ECO:0000313" key="3">
    <source>
        <dbReference type="Proteomes" id="UP000252355"/>
    </source>
</evidence>
<name>A0A367ZJ34_9BACT</name>
<proteinExistence type="predicted"/>
<feature type="compositionally biased region" description="Basic and acidic residues" evidence="1">
    <location>
        <begin position="221"/>
        <end position="230"/>
    </location>
</feature>
<comment type="caution">
    <text evidence="2">The sequence shown here is derived from an EMBL/GenBank/DDBJ whole genome shotgun (WGS) entry which is preliminary data.</text>
</comment>
<evidence type="ECO:0000313" key="2">
    <source>
        <dbReference type="EMBL" id="RCK78143.1"/>
    </source>
</evidence>
<dbReference type="Proteomes" id="UP000252355">
    <property type="component" value="Unassembled WGS sequence"/>
</dbReference>
<organism evidence="2 3">
    <name type="scientific">Candidatus Ozemobacter sibiricus</name>
    <dbReference type="NCBI Taxonomy" id="2268124"/>
    <lineage>
        <taxon>Bacteria</taxon>
        <taxon>Candidatus Ozemobacteria</taxon>
        <taxon>Candidatus Ozemobacterales</taxon>
        <taxon>Candidatus Ozemobacteraceae</taxon>
        <taxon>Candidatus Ozemobacter</taxon>
    </lineage>
</organism>
<reference evidence="2 3" key="1">
    <citation type="submission" date="2018-05" db="EMBL/GenBank/DDBJ databases">
        <title>A metagenomic window into the 2 km-deep terrestrial subsurface aquifer revealed taxonomically and functionally diverse microbial community comprising novel uncultured bacterial lineages.</title>
        <authorList>
            <person name="Kadnikov V.V."/>
            <person name="Mardanov A.V."/>
            <person name="Beletsky A.V."/>
            <person name="Banks D."/>
            <person name="Pimenov N.V."/>
            <person name="Frank Y.A."/>
            <person name="Karnachuk O.V."/>
            <person name="Ravin N.V."/>
        </authorList>
    </citation>
    <scope>NUCLEOTIDE SEQUENCE [LARGE SCALE GENOMIC DNA]</scope>
    <source>
        <strain evidence="2">BY5</strain>
    </source>
</reference>
<dbReference type="AlphaFoldDB" id="A0A367ZJ34"/>
<accession>A0A367ZJ34</accession>